<evidence type="ECO:0000313" key="11">
    <source>
        <dbReference type="EMBL" id="RDY30889.1"/>
    </source>
</evidence>
<feature type="transmembrane region" description="Helical" evidence="10">
    <location>
        <begin position="455"/>
        <end position="479"/>
    </location>
</feature>
<dbReference type="OrthoDB" id="9805788at2"/>
<keyword evidence="5 10" id="KW-0812">Transmembrane</keyword>
<feature type="transmembrane region" description="Helical" evidence="10">
    <location>
        <begin position="355"/>
        <end position="372"/>
    </location>
</feature>
<feature type="transmembrane region" description="Helical" evidence="10">
    <location>
        <begin position="222"/>
        <end position="240"/>
    </location>
</feature>
<comment type="similarity">
    <text evidence="2 9">Belongs to the membrane-bound acyltransferase family.</text>
</comment>
<proteinExistence type="inferred from homology"/>
<dbReference type="InterPro" id="IPR024194">
    <property type="entry name" value="Ac/AlaTfrase_AlgI/DltB"/>
</dbReference>
<dbReference type="GO" id="GO:0042121">
    <property type="term" value="P:alginic acid biosynthetic process"/>
    <property type="evidence" value="ECO:0007669"/>
    <property type="project" value="InterPro"/>
</dbReference>
<dbReference type="Proteomes" id="UP000216411">
    <property type="component" value="Unassembled WGS sequence"/>
</dbReference>
<keyword evidence="12" id="KW-1185">Reference proteome</keyword>
<evidence type="ECO:0000256" key="10">
    <source>
        <dbReference type="SAM" id="Phobius"/>
    </source>
</evidence>
<evidence type="ECO:0000256" key="2">
    <source>
        <dbReference type="ARBA" id="ARBA00010323"/>
    </source>
</evidence>
<evidence type="ECO:0000256" key="6">
    <source>
        <dbReference type="ARBA" id="ARBA00022989"/>
    </source>
</evidence>
<feature type="transmembrane region" description="Helical" evidence="10">
    <location>
        <begin position="76"/>
        <end position="96"/>
    </location>
</feature>
<dbReference type="GO" id="GO:0016746">
    <property type="term" value="F:acyltransferase activity"/>
    <property type="evidence" value="ECO:0007669"/>
    <property type="project" value="UniProtKB-KW"/>
</dbReference>
<dbReference type="RefSeq" id="WP_094380390.1">
    <property type="nucleotide sequence ID" value="NZ_NOKA02000026.1"/>
</dbReference>
<dbReference type="PIRSF" id="PIRSF500217">
    <property type="entry name" value="AlgI"/>
    <property type="match status" value="1"/>
</dbReference>
<dbReference type="AlphaFoldDB" id="A0A371JDP6"/>
<comment type="subcellular location">
    <subcellularLocation>
        <location evidence="1">Cell membrane</location>
        <topology evidence="1">Multi-pass membrane protein</topology>
    </subcellularLocation>
</comment>
<dbReference type="InterPro" id="IPR051085">
    <property type="entry name" value="MB_O-acyltransferase"/>
</dbReference>
<evidence type="ECO:0000256" key="7">
    <source>
        <dbReference type="ARBA" id="ARBA00023136"/>
    </source>
</evidence>
<feature type="transmembrane region" description="Helical" evidence="10">
    <location>
        <begin position="312"/>
        <end position="334"/>
    </location>
</feature>
<evidence type="ECO:0000256" key="5">
    <source>
        <dbReference type="ARBA" id="ARBA00022692"/>
    </source>
</evidence>
<dbReference type="PANTHER" id="PTHR13285:SF23">
    <property type="entry name" value="TEICHOIC ACID D-ALANYLTRANSFERASE"/>
    <property type="match status" value="1"/>
</dbReference>
<feature type="transmembrane region" description="Helical" evidence="10">
    <location>
        <begin position="6"/>
        <end position="23"/>
    </location>
</feature>
<dbReference type="PIRSF" id="PIRSF016636">
    <property type="entry name" value="AlgI_DltB"/>
    <property type="match status" value="1"/>
</dbReference>
<feature type="transmembrane region" description="Helical" evidence="10">
    <location>
        <begin position="50"/>
        <end position="69"/>
    </location>
</feature>
<keyword evidence="6 10" id="KW-1133">Transmembrane helix</keyword>
<evidence type="ECO:0000256" key="1">
    <source>
        <dbReference type="ARBA" id="ARBA00004651"/>
    </source>
</evidence>
<dbReference type="InterPro" id="IPR004299">
    <property type="entry name" value="MBOAT_fam"/>
</dbReference>
<keyword evidence="4 9" id="KW-0808">Transferase</keyword>
<dbReference type="GO" id="GO:0005886">
    <property type="term" value="C:plasma membrane"/>
    <property type="evidence" value="ECO:0007669"/>
    <property type="project" value="UniProtKB-SubCell"/>
</dbReference>
<keyword evidence="8 9" id="KW-0012">Acyltransferase</keyword>
<reference evidence="11 12" key="1">
    <citation type="journal article" date="2017" name="Genome Announc.">
        <title>Draft Genome Sequence of a Sporulating and Motile Strain of Lachnotalea glycerini Isolated from Water in Quebec City, Canada.</title>
        <authorList>
            <person name="Maheux A.F."/>
            <person name="Boudreau D.K."/>
            <person name="Berube E."/>
            <person name="Boissinot M."/>
            <person name="Raymond F."/>
            <person name="Brodeur S."/>
            <person name="Corbeil J."/>
            <person name="Isabel S."/>
            <person name="Omar R.F."/>
            <person name="Bergeron M.G."/>
        </authorList>
    </citation>
    <scope>NUCLEOTIDE SEQUENCE [LARGE SCALE GENOMIC DNA]</scope>
    <source>
        <strain evidence="11 12">CCRI-19302</strain>
    </source>
</reference>
<evidence type="ECO:0000256" key="3">
    <source>
        <dbReference type="ARBA" id="ARBA00022475"/>
    </source>
</evidence>
<comment type="caution">
    <text evidence="11">The sequence shown here is derived from an EMBL/GenBank/DDBJ whole genome shotgun (WGS) entry which is preliminary data.</text>
</comment>
<evidence type="ECO:0000256" key="9">
    <source>
        <dbReference type="PIRNR" id="PIRNR016636"/>
    </source>
</evidence>
<sequence>MIFSSLSFLFYFFPIVLTLYYLFYFSKTLKNTLLLISSLLFYTWGEPKYILLLLASIIFNYLLGLLIGQAKKKKRLLWLVIALIFNLSTLFIFKYLTFITKNISDATAGKTEVINIALPIGISFFTFQAISYVVDVYRRDVGVQKNFLHLALYLSFFPKLTQGPVMKYATFEPQIMGRKETLKKFSSGVCFFITGLGKKVLLANNMAIVVDRIFEIHKMGNIPVSLAWLGALGYTFQIYFDFSGYSDMAIGLGLMFGFKLDKNFNYPYISKSISEFWRRWHITLGAWFRDYLYIPLGGSRVVNRDKLIRNLAVVWIATGVWHGANWTFLVWGVINFVFIALERMFQFEQSKIPNILRHVYAMLIVIIGWVIFRSDSLEEAGSYIGCMFNIFNGFYSDYTYMFLKEFWLFLIAAIVFSLPLATIVNQFMVKGILVRKTIDTKPPYDGKSIYVEPPLVKIISVLYPVGMLVLFLICVAYMVKGSYNPFIYFQF</sequence>
<dbReference type="PANTHER" id="PTHR13285">
    <property type="entry name" value="ACYLTRANSFERASE"/>
    <property type="match status" value="1"/>
</dbReference>
<evidence type="ECO:0000313" key="12">
    <source>
        <dbReference type="Proteomes" id="UP000216411"/>
    </source>
</evidence>
<name>A0A371JDP6_9FIRM</name>
<feature type="transmembrane region" description="Helical" evidence="10">
    <location>
        <begin position="116"/>
        <end position="134"/>
    </location>
</feature>
<evidence type="ECO:0000256" key="8">
    <source>
        <dbReference type="ARBA" id="ARBA00023315"/>
    </source>
</evidence>
<keyword evidence="7 9" id="KW-0472">Membrane</keyword>
<feature type="transmembrane region" description="Helical" evidence="10">
    <location>
        <begin position="406"/>
        <end position="434"/>
    </location>
</feature>
<organism evidence="11 12">
    <name type="scientific">Lachnotalea glycerini</name>
    <dbReference type="NCBI Taxonomy" id="1763509"/>
    <lineage>
        <taxon>Bacteria</taxon>
        <taxon>Bacillati</taxon>
        <taxon>Bacillota</taxon>
        <taxon>Clostridia</taxon>
        <taxon>Lachnospirales</taxon>
        <taxon>Lachnospiraceae</taxon>
        <taxon>Lachnotalea</taxon>
    </lineage>
</organism>
<keyword evidence="3 9" id="KW-1003">Cell membrane</keyword>
<accession>A0A371JDP6</accession>
<dbReference type="EMBL" id="NOKA02000026">
    <property type="protein sequence ID" value="RDY30889.1"/>
    <property type="molecule type" value="Genomic_DNA"/>
</dbReference>
<dbReference type="InterPro" id="IPR028362">
    <property type="entry name" value="AlgI"/>
</dbReference>
<dbReference type="Pfam" id="PF03062">
    <property type="entry name" value="MBOAT"/>
    <property type="match status" value="1"/>
</dbReference>
<protein>
    <submittedName>
        <fullName evidence="11">MBOAT family protein</fullName>
    </submittedName>
</protein>
<evidence type="ECO:0000256" key="4">
    <source>
        <dbReference type="ARBA" id="ARBA00022679"/>
    </source>
</evidence>
<gene>
    <name evidence="11" type="ORF">CG710_012520</name>
</gene>